<dbReference type="PANTHER" id="PTHR43353:SF6">
    <property type="entry name" value="CYTOPLASMIC ALDEHYDE DEHYDROGENASE (EUROFUNG)"/>
    <property type="match status" value="1"/>
</dbReference>
<dbReference type="InterPro" id="IPR050740">
    <property type="entry name" value="Aldehyde_DH_Superfamily"/>
</dbReference>
<reference evidence="5 6" key="1">
    <citation type="submission" date="2023-08" db="EMBL/GenBank/DDBJ databases">
        <title>Black Yeasts Isolated from many extreme environments.</title>
        <authorList>
            <person name="Coleine C."/>
            <person name="Stajich J.E."/>
            <person name="Selbmann L."/>
        </authorList>
    </citation>
    <scope>NUCLEOTIDE SEQUENCE [LARGE SCALE GENOMIC DNA]</scope>
    <source>
        <strain evidence="5 6">CCFEE 6328</strain>
    </source>
</reference>
<comment type="similarity">
    <text evidence="3">Belongs to the aldehyde dehydrogenase family.</text>
</comment>
<dbReference type="Gene3D" id="3.40.605.10">
    <property type="entry name" value="Aldehyde Dehydrogenase, Chain A, domain 1"/>
    <property type="match status" value="1"/>
</dbReference>
<evidence type="ECO:0000259" key="4">
    <source>
        <dbReference type="Pfam" id="PF00171"/>
    </source>
</evidence>
<dbReference type="PROSITE" id="PS00687">
    <property type="entry name" value="ALDEHYDE_DEHYDR_GLU"/>
    <property type="match status" value="1"/>
</dbReference>
<sequence length="478" mass="50991">MNEYTTLGPVPLIIDGVDTVTDHTFAVCDPQTGIELWKAYGSTAKEANAAAEAALRAFPIWSGMSYLERRDLLLKAADQLAARIEELKHISMQETAAARDWADFDCDMAVFILREAASLISSITAEVPPTLEPDSTALVYKIPFGVVLSIAPWNAPVLLGTRSIAYPLAGGNTVVLKASELSARSHFLLAECFRDAGFPPGVVNVVAHEPARGPEVIGALIKHPAIRKINFTGSTTVGRILAQQAARELKPILLELGGKAPIIVLEGADVKSVAMSAAWSSNAHAGQVCMAAERIIVLDSVAAELEAAFTQIYKELYPTSTYTPQPAIQSSGVQKVQELLEEATAHGAEVVAGDLSATKNTTRSLQPVVLKNVETSKLFYTESFGPVLSLIMVPTVDEAVRVANDTEYGLSASVWGRLPEAIKVAKRIDSGAVHINGSTIHDEPTLPHGGLKSSGIGRFGGKWGVAEFMTTKTIRSKV</sequence>
<organism evidence="5 6">
    <name type="scientific">Exophiala sideris</name>
    <dbReference type="NCBI Taxonomy" id="1016849"/>
    <lineage>
        <taxon>Eukaryota</taxon>
        <taxon>Fungi</taxon>
        <taxon>Dikarya</taxon>
        <taxon>Ascomycota</taxon>
        <taxon>Pezizomycotina</taxon>
        <taxon>Eurotiomycetes</taxon>
        <taxon>Chaetothyriomycetidae</taxon>
        <taxon>Chaetothyriales</taxon>
        <taxon>Herpotrichiellaceae</taxon>
        <taxon>Exophiala</taxon>
    </lineage>
</organism>
<dbReference type="InterPro" id="IPR016162">
    <property type="entry name" value="Ald_DH_N"/>
</dbReference>
<feature type="domain" description="Aldehyde dehydrogenase" evidence="4">
    <location>
        <begin position="23"/>
        <end position="474"/>
    </location>
</feature>
<evidence type="ECO:0000256" key="3">
    <source>
        <dbReference type="RuleBase" id="RU003345"/>
    </source>
</evidence>
<dbReference type="InterPro" id="IPR029510">
    <property type="entry name" value="Ald_DH_CS_GLU"/>
</dbReference>
<name>A0ABR0JDM6_9EURO</name>
<dbReference type="Pfam" id="PF00171">
    <property type="entry name" value="Aldedh"/>
    <property type="match status" value="1"/>
</dbReference>
<dbReference type="InterPro" id="IPR015590">
    <property type="entry name" value="Aldehyde_DH_dom"/>
</dbReference>
<evidence type="ECO:0000313" key="6">
    <source>
        <dbReference type="Proteomes" id="UP001345691"/>
    </source>
</evidence>
<keyword evidence="6" id="KW-1185">Reference proteome</keyword>
<dbReference type="InterPro" id="IPR016163">
    <property type="entry name" value="Ald_DH_C"/>
</dbReference>
<gene>
    <name evidence="5" type="ORF">LTR69_005100</name>
</gene>
<evidence type="ECO:0000256" key="2">
    <source>
        <dbReference type="PROSITE-ProRule" id="PRU10007"/>
    </source>
</evidence>
<evidence type="ECO:0000256" key="1">
    <source>
        <dbReference type="ARBA" id="ARBA00023002"/>
    </source>
</evidence>
<feature type="active site" evidence="2">
    <location>
        <position position="255"/>
    </location>
</feature>
<dbReference type="Proteomes" id="UP001345691">
    <property type="component" value="Unassembled WGS sequence"/>
</dbReference>
<keyword evidence="1 3" id="KW-0560">Oxidoreductase</keyword>
<proteinExistence type="inferred from homology"/>
<accession>A0ABR0JDM6</accession>
<evidence type="ECO:0000313" key="5">
    <source>
        <dbReference type="EMBL" id="KAK5061916.1"/>
    </source>
</evidence>
<protein>
    <recommendedName>
        <fullName evidence="4">Aldehyde dehydrogenase domain-containing protein</fullName>
    </recommendedName>
</protein>
<dbReference type="PANTHER" id="PTHR43353">
    <property type="entry name" value="SUCCINATE-SEMIALDEHYDE DEHYDROGENASE, MITOCHONDRIAL"/>
    <property type="match status" value="1"/>
</dbReference>
<dbReference type="EMBL" id="JAVRRF010000009">
    <property type="protein sequence ID" value="KAK5061916.1"/>
    <property type="molecule type" value="Genomic_DNA"/>
</dbReference>
<dbReference type="Gene3D" id="3.40.309.10">
    <property type="entry name" value="Aldehyde Dehydrogenase, Chain A, domain 2"/>
    <property type="match status" value="1"/>
</dbReference>
<dbReference type="InterPro" id="IPR016161">
    <property type="entry name" value="Ald_DH/histidinol_DH"/>
</dbReference>
<comment type="caution">
    <text evidence="5">The sequence shown here is derived from an EMBL/GenBank/DDBJ whole genome shotgun (WGS) entry which is preliminary data.</text>
</comment>
<dbReference type="SUPFAM" id="SSF53720">
    <property type="entry name" value="ALDH-like"/>
    <property type="match status" value="1"/>
</dbReference>